<evidence type="ECO:0000313" key="4">
    <source>
        <dbReference type="Proteomes" id="UP001595974"/>
    </source>
</evidence>
<gene>
    <name evidence="3" type="ORF">ACFPTN_12230</name>
</gene>
<proteinExistence type="predicted"/>
<dbReference type="Pfam" id="PF06594">
    <property type="entry name" value="HCBP_related"/>
    <property type="match status" value="1"/>
</dbReference>
<protein>
    <submittedName>
        <fullName evidence="3">Calcium-binding protein</fullName>
    </submittedName>
</protein>
<sequence>LVAATSSNNVLAGGAGNDTITGSYYADSYVFNLGDGVDTITDYTPYSGYTDVMQFGEGIDSDDLWFRRVGSNLEVSVIGTGDKITVNDWYSGTAYHIEKFTTADGLTLLDSQVNALVSAMAAFNPPPAGQTTLPPEHQAALSSIIAASWK</sequence>
<name>A0ABW1ASJ9_9RHOO</name>
<accession>A0ABW1ASJ9</accession>
<comment type="caution">
    <text evidence="3">The sequence shown here is derived from an EMBL/GenBank/DDBJ whole genome shotgun (WGS) entry which is preliminary data.</text>
</comment>
<dbReference type="SUPFAM" id="SSF51120">
    <property type="entry name" value="beta-Roll"/>
    <property type="match status" value="1"/>
</dbReference>
<evidence type="ECO:0000313" key="3">
    <source>
        <dbReference type="EMBL" id="MFC5770140.1"/>
    </source>
</evidence>
<feature type="domain" description="Haemolysin-type calcium binding-related" evidence="2">
    <location>
        <begin position="72"/>
        <end position="108"/>
    </location>
</feature>
<dbReference type="RefSeq" id="WP_385961257.1">
    <property type="nucleotide sequence ID" value="NZ_JBHSOG010000048.1"/>
</dbReference>
<dbReference type="InterPro" id="IPR010566">
    <property type="entry name" value="Haemolys_ca-bd"/>
</dbReference>
<organism evidence="3 4">
    <name type="scientific">Thauera sinica</name>
    <dbReference type="NCBI Taxonomy" id="2665146"/>
    <lineage>
        <taxon>Bacteria</taxon>
        <taxon>Pseudomonadati</taxon>
        <taxon>Pseudomonadota</taxon>
        <taxon>Betaproteobacteria</taxon>
        <taxon>Rhodocyclales</taxon>
        <taxon>Zoogloeaceae</taxon>
        <taxon>Thauera</taxon>
    </lineage>
</organism>
<keyword evidence="4" id="KW-1185">Reference proteome</keyword>
<dbReference type="EMBL" id="JBHSOG010000048">
    <property type="protein sequence ID" value="MFC5770140.1"/>
    <property type="molecule type" value="Genomic_DNA"/>
</dbReference>
<evidence type="ECO:0000259" key="2">
    <source>
        <dbReference type="Pfam" id="PF06594"/>
    </source>
</evidence>
<dbReference type="InterPro" id="IPR011049">
    <property type="entry name" value="Serralysin-like_metalloprot_C"/>
</dbReference>
<reference evidence="4" key="1">
    <citation type="journal article" date="2019" name="Int. J. Syst. Evol. Microbiol.">
        <title>The Global Catalogue of Microorganisms (GCM) 10K type strain sequencing project: providing services to taxonomists for standard genome sequencing and annotation.</title>
        <authorList>
            <consortium name="The Broad Institute Genomics Platform"/>
            <consortium name="The Broad Institute Genome Sequencing Center for Infectious Disease"/>
            <person name="Wu L."/>
            <person name="Ma J."/>
        </authorList>
    </citation>
    <scope>NUCLEOTIDE SEQUENCE [LARGE SCALE GENOMIC DNA]</scope>
    <source>
        <strain evidence="4">SHR3</strain>
    </source>
</reference>
<feature type="non-terminal residue" evidence="3">
    <location>
        <position position="1"/>
    </location>
</feature>
<evidence type="ECO:0000256" key="1">
    <source>
        <dbReference type="ARBA" id="ARBA00022837"/>
    </source>
</evidence>
<keyword evidence="1" id="KW-0106">Calcium</keyword>
<dbReference type="Proteomes" id="UP001595974">
    <property type="component" value="Unassembled WGS sequence"/>
</dbReference>
<dbReference type="Gene3D" id="2.150.10.10">
    <property type="entry name" value="Serralysin-like metalloprotease, C-terminal"/>
    <property type="match status" value="1"/>
</dbReference>